<dbReference type="Proteomes" id="UP000028547">
    <property type="component" value="Unassembled WGS sequence"/>
</dbReference>
<name>A0A084SXJ7_9BACT</name>
<accession>A0A084SXJ7</accession>
<gene>
    <name evidence="1" type="ORF">Q664_10860</name>
</gene>
<evidence type="ECO:0000313" key="1">
    <source>
        <dbReference type="EMBL" id="KFA93182.1"/>
    </source>
</evidence>
<comment type="caution">
    <text evidence="1">The sequence shown here is derived from an EMBL/GenBank/DDBJ whole genome shotgun (WGS) entry which is preliminary data.</text>
</comment>
<protein>
    <submittedName>
        <fullName evidence="1">Uncharacterized protein</fullName>
    </submittedName>
</protein>
<sequence>MLETDEEDGKEPSFDVISGSGLYHAIVGTNPNDVGAELQIAEDLSLQFDEPVYSINRATDPWLIMSFRNGVGAVEDVGPEALAKSLGCPLPESKEHSDLPMEQRLRHVALVEGVRAQEAYGILEEESGEPLEPGHYRLEDTPQGLLIASDTGDIGFADINISERRPIATAYGVIASPSLDIFFVNILRGGECIGQYAQPPREHSSLPRVTEIKGERVPERILSALGIPAKWFRNE</sequence>
<reference evidence="1 2" key="1">
    <citation type="submission" date="2014-07" db="EMBL/GenBank/DDBJ databases">
        <title>Draft Genome Sequence of Gephyronic Acid Producer, Cystobacter violaceus Strain Cb vi76.</title>
        <authorList>
            <person name="Stevens D.C."/>
            <person name="Young J."/>
            <person name="Carmichael R."/>
            <person name="Tan J."/>
            <person name="Taylor R.E."/>
        </authorList>
    </citation>
    <scope>NUCLEOTIDE SEQUENCE [LARGE SCALE GENOMIC DNA]</scope>
    <source>
        <strain evidence="1 2">Cb vi76</strain>
    </source>
</reference>
<dbReference type="EMBL" id="JPMI01000064">
    <property type="protein sequence ID" value="KFA93182.1"/>
    <property type="molecule type" value="Genomic_DNA"/>
</dbReference>
<organism evidence="1 2">
    <name type="scientific">Archangium violaceum Cb vi76</name>
    <dbReference type="NCBI Taxonomy" id="1406225"/>
    <lineage>
        <taxon>Bacteria</taxon>
        <taxon>Pseudomonadati</taxon>
        <taxon>Myxococcota</taxon>
        <taxon>Myxococcia</taxon>
        <taxon>Myxococcales</taxon>
        <taxon>Cystobacterineae</taxon>
        <taxon>Archangiaceae</taxon>
        <taxon>Archangium</taxon>
    </lineage>
</organism>
<dbReference type="AlphaFoldDB" id="A0A084SXJ7"/>
<proteinExistence type="predicted"/>
<evidence type="ECO:0000313" key="2">
    <source>
        <dbReference type="Proteomes" id="UP000028547"/>
    </source>
</evidence>